<evidence type="ECO:0000313" key="4">
    <source>
        <dbReference type="EMBL" id="KAD3632843.1"/>
    </source>
</evidence>
<dbReference type="Gene3D" id="1.10.1760.20">
    <property type="match status" value="1"/>
</dbReference>
<feature type="region of interest" description="Disordered" evidence="2">
    <location>
        <begin position="1"/>
        <end position="54"/>
    </location>
</feature>
<keyword evidence="3" id="KW-1133">Transmembrane helix</keyword>
<evidence type="ECO:0000256" key="3">
    <source>
        <dbReference type="SAM" id="Phobius"/>
    </source>
</evidence>
<evidence type="ECO:0000256" key="2">
    <source>
        <dbReference type="SAM" id="MobiDB-lite"/>
    </source>
</evidence>
<feature type="transmembrane region" description="Helical" evidence="3">
    <location>
        <begin position="215"/>
        <end position="233"/>
    </location>
</feature>
<dbReference type="RefSeq" id="WP_152272111.1">
    <property type="nucleotide sequence ID" value="NZ_VTFX01000004.1"/>
</dbReference>
<gene>
    <name evidence="4" type="ORF">GD627_08245</name>
</gene>
<dbReference type="InterPro" id="IPR003784">
    <property type="entry name" value="BioY"/>
</dbReference>
<proteinExistence type="inferred from homology"/>
<dbReference type="PANTHER" id="PTHR34295">
    <property type="entry name" value="BIOTIN TRANSPORTER BIOY"/>
    <property type="match status" value="1"/>
</dbReference>
<keyword evidence="5" id="KW-1185">Reference proteome</keyword>
<dbReference type="GO" id="GO:0005886">
    <property type="term" value="C:plasma membrane"/>
    <property type="evidence" value="ECO:0007669"/>
    <property type="project" value="InterPro"/>
</dbReference>
<feature type="transmembrane region" description="Helical" evidence="3">
    <location>
        <begin position="170"/>
        <end position="195"/>
    </location>
</feature>
<keyword evidence="3" id="KW-0812">Transmembrane</keyword>
<evidence type="ECO:0000313" key="5">
    <source>
        <dbReference type="Proteomes" id="UP000326852"/>
    </source>
</evidence>
<dbReference type="GO" id="GO:0015225">
    <property type="term" value="F:biotin transmembrane transporter activity"/>
    <property type="evidence" value="ECO:0007669"/>
    <property type="project" value="InterPro"/>
</dbReference>
<dbReference type="Pfam" id="PF02632">
    <property type="entry name" value="BioY"/>
    <property type="match status" value="1"/>
</dbReference>
<keyword evidence="3" id="KW-0472">Membrane</keyword>
<reference evidence="4 5" key="1">
    <citation type="submission" date="2019-08" db="EMBL/GenBank/DDBJ databases">
        <title>Arthrobacter sp. nov., isolated from plateau pika and Tibetan wild ass.</title>
        <authorList>
            <person name="Ge Y."/>
        </authorList>
    </citation>
    <scope>NUCLEOTIDE SEQUENCE [LARGE SCALE GENOMIC DNA]</scope>
    <source>
        <strain evidence="4 5">785</strain>
    </source>
</reference>
<dbReference type="EMBL" id="VTFX01000004">
    <property type="protein sequence ID" value="KAD3632843.1"/>
    <property type="molecule type" value="Genomic_DNA"/>
</dbReference>
<dbReference type="AlphaFoldDB" id="A0A5N6MHE9"/>
<comment type="similarity">
    <text evidence="1">Belongs to the BioY family.</text>
</comment>
<feature type="transmembrane region" description="Helical" evidence="3">
    <location>
        <begin position="140"/>
        <end position="161"/>
    </location>
</feature>
<dbReference type="Proteomes" id="UP000326852">
    <property type="component" value="Unassembled WGS sequence"/>
</dbReference>
<feature type="transmembrane region" description="Helical" evidence="3">
    <location>
        <begin position="83"/>
        <end position="102"/>
    </location>
</feature>
<dbReference type="PANTHER" id="PTHR34295:SF1">
    <property type="entry name" value="BIOTIN TRANSPORTER BIOY"/>
    <property type="match status" value="1"/>
</dbReference>
<organism evidence="4 5">
    <name type="scientific">Arthrobacter yangruifuii</name>
    <dbReference type="NCBI Taxonomy" id="2606616"/>
    <lineage>
        <taxon>Bacteria</taxon>
        <taxon>Bacillati</taxon>
        <taxon>Actinomycetota</taxon>
        <taxon>Actinomycetes</taxon>
        <taxon>Micrococcales</taxon>
        <taxon>Micrococcaceae</taxon>
        <taxon>Arthrobacter</taxon>
    </lineage>
</organism>
<name>A0A5N6MHE9_9MICC</name>
<feature type="transmembrane region" description="Helical" evidence="3">
    <location>
        <begin position="109"/>
        <end position="128"/>
    </location>
</feature>
<feature type="transmembrane region" description="Helical" evidence="3">
    <location>
        <begin position="58"/>
        <end position="77"/>
    </location>
</feature>
<comment type="caution">
    <text evidence="4">The sequence shown here is derived from an EMBL/GenBank/DDBJ whole genome shotgun (WGS) entry which is preliminary data.</text>
</comment>
<evidence type="ECO:0000256" key="1">
    <source>
        <dbReference type="ARBA" id="ARBA00010692"/>
    </source>
</evidence>
<feature type="compositionally biased region" description="Low complexity" evidence="2">
    <location>
        <begin position="32"/>
        <end position="50"/>
    </location>
</feature>
<accession>A0A5N6MHE9</accession>
<protein>
    <submittedName>
        <fullName evidence="4">Biotin transporter BioY</fullName>
    </submittedName>
</protein>
<sequence>MNNTSADAPRSAAGPGGTGSPDPRVHSRENLRAASGPASGRSSGRPSRGSSGRRRWTSADLSLIAVFAALTAVFSVLPGVPLGAGVPITLQTLAVMLTGMLLGPWRGAAAVGLFLLAGLAGLPVFSGFSGGLGVLAGPSVGYLLSFPVAAAVAGLLSGLVLRRPRRARAVLLFAAALATSFIVVHPAGIAGLMLNAHLSFPAALAADMAFWPGDVIKNVFASVVAVSVFKAFPSMATPGRGSR</sequence>